<reference evidence="2" key="1">
    <citation type="submission" date="2019-08" db="EMBL/GenBank/DDBJ databases">
        <authorList>
            <person name="Kucharzyk K."/>
            <person name="Murdoch R.W."/>
            <person name="Higgins S."/>
            <person name="Loffler F."/>
        </authorList>
    </citation>
    <scope>NUCLEOTIDE SEQUENCE</scope>
</reference>
<feature type="compositionally biased region" description="Gly residues" evidence="1">
    <location>
        <begin position="23"/>
        <end position="35"/>
    </location>
</feature>
<feature type="region of interest" description="Disordered" evidence="1">
    <location>
        <begin position="277"/>
        <end position="299"/>
    </location>
</feature>
<organism evidence="2">
    <name type="scientific">bioreactor metagenome</name>
    <dbReference type="NCBI Taxonomy" id="1076179"/>
    <lineage>
        <taxon>unclassified sequences</taxon>
        <taxon>metagenomes</taxon>
        <taxon>ecological metagenomes</taxon>
    </lineage>
</organism>
<evidence type="ECO:0000256" key="1">
    <source>
        <dbReference type="SAM" id="MobiDB-lite"/>
    </source>
</evidence>
<feature type="region of interest" description="Disordered" evidence="1">
    <location>
        <begin position="66"/>
        <end position="86"/>
    </location>
</feature>
<protein>
    <submittedName>
        <fullName evidence="2">Uncharacterized protein</fullName>
    </submittedName>
</protein>
<feature type="compositionally biased region" description="Basic and acidic residues" evidence="1">
    <location>
        <begin position="7"/>
        <end position="21"/>
    </location>
</feature>
<gene>
    <name evidence="2" type="ORF">SDC9_88741</name>
</gene>
<feature type="region of interest" description="Disordered" evidence="1">
    <location>
        <begin position="156"/>
        <end position="188"/>
    </location>
</feature>
<dbReference type="AlphaFoldDB" id="A0A644ZMB2"/>
<sequence length="299" mass="32105">MHHHRGLHDPCEAEPFRHEGKTTSGGGHQGTGTRIGGPNRHVHGGKLVLHLLHHRSRFFGVLREKGEHSRGRGHGIGGDEVAPRRHGPEGNGIAAVDDRLPPFRVPRTAFQNAPFSGHGKPKFIPPGDGPDIAGHHLVLSGEPFPVKVLRTLRSQAEHPEEDAGRDGIGVDPAAGFLGHGRQGNVHEGSPEVFKLPLQFFPVAENDRVGGDPLKDVPAHLPAQGNENIDPVDQGIHRLGRYPELGGVVPPPDTGHVLPGSEDGKAFVRYDSRQHILHGLDAQPRGSAQDAADVPPLLQR</sequence>
<proteinExistence type="predicted"/>
<evidence type="ECO:0000313" key="2">
    <source>
        <dbReference type="EMBL" id="MPM42079.1"/>
    </source>
</evidence>
<feature type="region of interest" description="Disordered" evidence="1">
    <location>
        <begin position="1"/>
        <end position="41"/>
    </location>
</feature>
<dbReference type="EMBL" id="VSSQ01009594">
    <property type="protein sequence ID" value="MPM42079.1"/>
    <property type="molecule type" value="Genomic_DNA"/>
</dbReference>
<comment type="caution">
    <text evidence="2">The sequence shown here is derived from an EMBL/GenBank/DDBJ whole genome shotgun (WGS) entry which is preliminary data.</text>
</comment>
<name>A0A644ZMB2_9ZZZZ</name>
<accession>A0A644ZMB2</accession>
<feature type="compositionally biased region" description="Basic and acidic residues" evidence="1">
    <location>
        <begin position="156"/>
        <end position="165"/>
    </location>
</feature>